<comment type="caution">
    <text evidence="3">The sequence shown here is derived from an EMBL/GenBank/DDBJ whole genome shotgun (WGS) entry which is preliminary data.</text>
</comment>
<sequence length="234" mass="24015">MASVPAPSPSALPPGYTPTTPATAAAPRENIEAITGSAGSHADEGSGLANRGAVIGIVVAIAVVFIAAAIIVIWAARRSKSVRAPGSKYERDGPGNRLFDAENGASDFTQANGSHMEMATTGWANEDNRGGGGVGMQMYSLPEENEERGTPSSTGGPIQPHDWGSSPTRTEDARRQAMSTPTMASPFAAASSQSLGEPTSSRGVEVVNAAPSRLPKIPGRKKTGGTRIVSEFGE</sequence>
<dbReference type="Proteomes" id="UP001438707">
    <property type="component" value="Unassembled WGS sequence"/>
</dbReference>
<feature type="compositionally biased region" description="Pro residues" evidence="1">
    <location>
        <begin position="1"/>
        <end position="16"/>
    </location>
</feature>
<reference evidence="3 4" key="1">
    <citation type="journal article" date="2024" name="Nat. Commun.">
        <title>Phylogenomics reveals the evolutionary origins of lichenization in chlorophyte algae.</title>
        <authorList>
            <person name="Puginier C."/>
            <person name="Libourel C."/>
            <person name="Otte J."/>
            <person name="Skaloud P."/>
            <person name="Haon M."/>
            <person name="Grisel S."/>
            <person name="Petersen M."/>
            <person name="Berrin J.G."/>
            <person name="Delaux P.M."/>
            <person name="Dal Grande F."/>
            <person name="Keller J."/>
        </authorList>
    </citation>
    <scope>NUCLEOTIDE SEQUENCE [LARGE SCALE GENOMIC DNA]</scope>
    <source>
        <strain evidence="3 4">SAG 2145</strain>
    </source>
</reference>
<dbReference type="EMBL" id="JALJOS010000025">
    <property type="protein sequence ID" value="KAK9825211.1"/>
    <property type="molecule type" value="Genomic_DNA"/>
</dbReference>
<accession>A0AAW1QUQ0</accession>
<evidence type="ECO:0000313" key="4">
    <source>
        <dbReference type="Proteomes" id="UP001438707"/>
    </source>
</evidence>
<proteinExistence type="predicted"/>
<feature type="region of interest" description="Disordered" evidence="1">
    <location>
        <begin position="1"/>
        <end position="24"/>
    </location>
</feature>
<organism evidence="3 4">
    <name type="scientific">Apatococcus lobatus</name>
    <dbReference type="NCBI Taxonomy" id="904363"/>
    <lineage>
        <taxon>Eukaryota</taxon>
        <taxon>Viridiplantae</taxon>
        <taxon>Chlorophyta</taxon>
        <taxon>core chlorophytes</taxon>
        <taxon>Trebouxiophyceae</taxon>
        <taxon>Chlorellales</taxon>
        <taxon>Chlorellaceae</taxon>
        <taxon>Apatococcus</taxon>
    </lineage>
</organism>
<protein>
    <submittedName>
        <fullName evidence="3">Uncharacterized protein</fullName>
    </submittedName>
</protein>
<keyword evidence="2" id="KW-1133">Transmembrane helix</keyword>
<keyword evidence="2" id="KW-0472">Membrane</keyword>
<evidence type="ECO:0000256" key="2">
    <source>
        <dbReference type="SAM" id="Phobius"/>
    </source>
</evidence>
<feature type="compositionally biased region" description="Polar residues" evidence="1">
    <location>
        <begin position="190"/>
        <end position="202"/>
    </location>
</feature>
<gene>
    <name evidence="3" type="ORF">WJX74_000192</name>
</gene>
<feature type="transmembrane region" description="Helical" evidence="2">
    <location>
        <begin position="53"/>
        <end position="76"/>
    </location>
</feature>
<dbReference type="AlphaFoldDB" id="A0AAW1QUQ0"/>
<evidence type="ECO:0000256" key="1">
    <source>
        <dbReference type="SAM" id="MobiDB-lite"/>
    </source>
</evidence>
<keyword evidence="4" id="KW-1185">Reference proteome</keyword>
<evidence type="ECO:0000313" key="3">
    <source>
        <dbReference type="EMBL" id="KAK9825211.1"/>
    </source>
</evidence>
<keyword evidence="2" id="KW-0812">Transmembrane</keyword>
<feature type="region of interest" description="Disordered" evidence="1">
    <location>
        <begin position="143"/>
        <end position="234"/>
    </location>
</feature>
<name>A0AAW1QUQ0_9CHLO</name>